<dbReference type="AlphaFoldDB" id="X1A8I4"/>
<evidence type="ECO:0000313" key="2">
    <source>
        <dbReference type="EMBL" id="GAG78630.1"/>
    </source>
</evidence>
<sequence>MDFKDMTINELQSRIAELHDEIDDIEIEIDDREVDVPKILPDSETNDKLIRQYVQGYLTDIMMDGGSKDFKNYLYETIMETYYTSNIWDWINAHQKW</sequence>
<evidence type="ECO:0000256" key="1">
    <source>
        <dbReference type="SAM" id="Coils"/>
    </source>
</evidence>
<gene>
    <name evidence="2" type="ORF">S01H4_21244</name>
</gene>
<comment type="caution">
    <text evidence="2">The sequence shown here is derived from an EMBL/GenBank/DDBJ whole genome shotgun (WGS) entry which is preliminary data.</text>
</comment>
<reference evidence="2" key="1">
    <citation type="journal article" date="2014" name="Front. Microbiol.">
        <title>High frequency of phylogenetically diverse reductive dehalogenase-homologous genes in deep subseafloor sedimentary metagenomes.</title>
        <authorList>
            <person name="Kawai M."/>
            <person name="Futagami T."/>
            <person name="Toyoda A."/>
            <person name="Takaki Y."/>
            <person name="Nishi S."/>
            <person name="Hori S."/>
            <person name="Arai W."/>
            <person name="Tsubouchi T."/>
            <person name="Morono Y."/>
            <person name="Uchiyama I."/>
            <person name="Ito T."/>
            <person name="Fujiyama A."/>
            <person name="Inagaki F."/>
            <person name="Takami H."/>
        </authorList>
    </citation>
    <scope>NUCLEOTIDE SEQUENCE</scope>
    <source>
        <strain evidence="2">Expedition CK06-06</strain>
    </source>
</reference>
<dbReference type="EMBL" id="BART01009607">
    <property type="protein sequence ID" value="GAG78630.1"/>
    <property type="molecule type" value="Genomic_DNA"/>
</dbReference>
<protein>
    <submittedName>
        <fullName evidence="2">Uncharacterized protein</fullName>
    </submittedName>
</protein>
<accession>X1A8I4</accession>
<organism evidence="2">
    <name type="scientific">marine sediment metagenome</name>
    <dbReference type="NCBI Taxonomy" id="412755"/>
    <lineage>
        <taxon>unclassified sequences</taxon>
        <taxon>metagenomes</taxon>
        <taxon>ecological metagenomes</taxon>
    </lineage>
</organism>
<proteinExistence type="predicted"/>
<keyword evidence="1" id="KW-0175">Coiled coil</keyword>
<name>X1A8I4_9ZZZZ</name>
<feature type="coiled-coil region" evidence="1">
    <location>
        <begin position="1"/>
        <end position="35"/>
    </location>
</feature>